<dbReference type="RefSeq" id="WP_015353295.1">
    <property type="nucleotide sequence ID" value="NC_020126.1"/>
</dbReference>
<gene>
    <name evidence="2" type="ordered locus">MYSTI_07770</name>
</gene>
<feature type="region of interest" description="Disordered" evidence="1">
    <location>
        <begin position="35"/>
        <end position="85"/>
    </location>
</feature>
<dbReference type="EMBL" id="CP004025">
    <property type="protein sequence ID" value="AGC49042.1"/>
    <property type="molecule type" value="Genomic_DNA"/>
</dbReference>
<evidence type="ECO:0000256" key="1">
    <source>
        <dbReference type="SAM" id="MobiDB-lite"/>
    </source>
</evidence>
<dbReference type="Proteomes" id="UP000011131">
    <property type="component" value="Chromosome"/>
</dbReference>
<dbReference type="PATRIC" id="fig|1278073.3.peg.7907"/>
<dbReference type="AlphaFoldDB" id="L7UN89"/>
<keyword evidence="3" id="KW-1185">Reference proteome</keyword>
<protein>
    <submittedName>
        <fullName evidence="2">Uncharacterized protein</fullName>
    </submittedName>
</protein>
<name>L7UN89_MYXSD</name>
<organism evidence="2 3">
    <name type="scientific">Myxococcus stipitatus (strain DSM 14675 / JCM 12634 / Mx s8)</name>
    <dbReference type="NCBI Taxonomy" id="1278073"/>
    <lineage>
        <taxon>Bacteria</taxon>
        <taxon>Pseudomonadati</taxon>
        <taxon>Myxococcota</taxon>
        <taxon>Myxococcia</taxon>
        <taxon>Myxococcales</taxon>
        <taxon>Cystobacterineae</taxon>
        <taxon>Myxococcaceae</taxon>
        <taxon>Myxococcus</taxon>
    </lineage>
</organism>
<dbReference type="STRING" id="1278073.MYSTI_07770"/>
<dbReference type="HOGENOM" id="CLU_890881_0_0_7"/>
<evidence type="ECO:0000313" key="2">
    <source>
        <dbReference type="EMBL" id="AGC49042.1"/>
    </source>
</evidence>
<dbReference type="KEGG" id="msd:MYSTI_07770"/>
<dbReference type="OrthoDB" id="5385575at2"/>
<evidence type="ECO:0000313" key="3">
    <source>
        <dbReference type="Proteomes" id="UP000011131"/>
    </source>
</evidence>
<proteinExistence type="predicted"/>
<reference evidence="2 3" key="1">
    <citation type="journal article" date="2013" name="Genome Announc.">
        <title>Complete genome sequence of Myxococcus stipitatus strain DSM 14675, a fruiting myxobacterium.</title>
        <authorList>
            <person name="Huntley S."/>
            <person name="Kneip S."/>
            <person name="Treuner-Lange A."/>
            <person name="Sogaard-Andersen L."/>
        </authorList>
    </citation>
    <scope>NUCLEOTIDE SEQUENCE [LARGE SCALE GENOMIC DNA]</scope>
    <source>
        <strain evidence="3">DSM 14675 / JCM 12634 / Mx s8</strain>
    </source>
</reference>
<sequence length="348" mass="36955">MVASRGQGLTKNVFGVALCLLVGGGVAFALRESKAPRPLPPGPVEPAGGVGGAQGGPVDFDGGTQVSAGARVGPTDEAEPPSLGRQADSAFCDEVVPPMPHRMSWGGPRTDVKVWCEGLSVERCGKYPKSCEVGIYCDGVRFCRSQSEHPSQEPCAGEGVQGASVACCPGLVARCGVPLASETCSPQTEDESEPVCLRCGDGVCGPLEQACNCPEDCAPSEARPKLRYRGWWPEGAWSKKGVAPDLTATPGQCLDARSSPEGIHRCMVSWSAGLFGLRRAAELRRVENLELFTPFDVDLMACLERASSYAHRLSETSREGCLEALYQRTQDSRLGKVRWYSLTYKGGG</sequence>
<accession>L7UN89</accession>